<protein>
    <submittedName>
        <fullName evidence="2">Uncharacterized protein</fullName>
    </submittedName>
</protein>
<feature type="compositionally biased region" description="Basic and acidic residues" evidence="1">
    <location>
        <begin position="19"/>
        <end position="31"/>
    </location>
</feature>
<dbReference type="EMBL" id="JBHFFA010000002">
    <property type="protein sequence ID" value="KAL2644691.1"/>
    <property type="molecule type" value="Genomic_DNA"/>
</dbReference>
<proteinExistence type="predicted"/>
<evidence type="ECO:0000313" key="3">
    <source>
        <dbReference type="Proteomes" id="UP001605036"/>
    </source>
</evidence>
<keyword evidence="3" id="KW-1185">Reference proteome</keyword>
<dbReference type="Proteomes" id="UP001605036">
    <property type="component" value="Unassembled WGS sequence"/>
</dbReference>
<gene>
    <name evidence="2" type="ORF">R1flu_012278</name>
</gene>
<evidence type="ECO:0000256" key="1">
    <source>
        <dbReference type="SAM" id="MobiDB-lite"/>
    </source>
</evidence>
<evidence type="ECO:0000313" key="2">
    <source>
        <dbReference type="EMBL" id="KAL2644691.1"/>
    </source>
</evidence>
<comment type="caution">
    <text evidence="2">The sequence shown here is derived from an EMBL/GenBank/DDBJ whole genome shotgun (WGS) entry which is preliminary data.</text>
</comment>
<name>A0ABD1ZA61_9MARC</name>
<accession>A0ABD1ZA61</accession>
<dbReference type="AlphaFoldDB" id="A0ABD1ZA61"/>
<sequence length="106" mass="11749">MLEKHKSILLRKKSFSNSSERELAGHSRPADDDGQLAADDCESRPAHDEEASTIPVVELDKAVNSGADVETLRHALLEAGFAVGMKTTVKAENPMDHMPDYFRLWD</sequence>
<reference evidence="2 3" key="1">
    <citation type="submission" date="2024-09" db="EMBL/GenBank/DDBJ databases">
        <title>Chromosome-scale assembly of Riccia fluitans.</title>
        <authorList>
            <person name="Paukszto L."/>
            <person name="Sawicki J."/>
            <person name="Karawczyk K."/>
            <person name="Piernik-Szablinska J."/>
            <person name="Szczecinska M."/>
            <person name="Mazdziarz M."/>
        </authorList>
    </citation>
    <scope>NUCLEOTIDE SEQUENCE [LARGE SCALE GENOMIC DNA]</scope>
    <source>
        <strain evidence="2">Rf_01</strain>
        <tissue evidence="2">Aerial parts of the thallus</tissue>
    </source>
</reference>
<organism evidence="2 3">
    <name type="scientific">Riccia fluitans</name>
    <dbReference type="NCBI Taxonomy" id="41844"/>
    <lineage>
        <taxon>Eukaryota</taxon>
        <taxon>Viridiplantae</taxon>
        <taxon>Streptophyta</taxon>
        <taxon>Embryophyta</taxon>
        <taxon>Marchantiophyta</taxon>
        <taxon>Marchantiopsida</taxon>
        <taxon>Marchantiidae</taxon>
        <taxon>Marchantiales</taxon>
        <taxon>Ricciaceae</taxon>
        <taxon>Riccia</taxon>
    </lineage>
</organism>
<feature type="compositionally biased region" description="Basic and acidic residues" evidence="1">
    <location>
        <begin position="41"/>
        <end position="50"/>
    </location>
</feature>
<feature type="region of interest" description="Disordered" evidence="1">
    <location>
        <begin position="12"/>
        <end position="55"/>
    </location>
</feature>